<dbReference type="EMBL" id="BPLR01007625">
    <property type="protein sequence ID" value="GIY18433.1"/>
    <property type="molecule type" value="Genomic_DNA"/>
</dbReference>
<dbReference type="Proteomes" id="UP001054945">
    <property type="component" value="Unassembled WGS sequence"/>
</dbReference>
<feature type="domain" description="TRPM SLOG" evidence="1">
    <location>
        <begin position="35"/>
        <end position="116"/>
    </location>
</feature>
<dbReference type="PANTHER" id="PTHR13800">
    <property type="entry name" value="TRANSIENT RECEPTOR POTENTIAL CATION CHANNEL, SUBFAMILY M, MEMBER 6"/>
    <property type="match status" value="1"/>
</dbReference>
<dbReference type="Pfam" id="PF18139">
    <property type="entry name" value="LSDAT_euk"/>
    <property type="match status" value="2"/>
</dbReference>
<keyword evidence="3" id="KW-1185">Reference proteome</keyword>
<proteinExistence type="predicted"/>
<dbReference type="PANTHER" id="PTHR13800:SF1">
    <property type="entry name" value="TRANSIENT RECEPTOR POTENTIAL CATION CHANNEL TRPM"/>
    <property type="match status" value="1"/>
</dbReference>
<dbReference type="AlphaFoldDB" id="A0AAV4R900"/>
<dbReference type="InterPro" id="IPR050927">
    <property type="entry name" value="TRPM"/>
</dbReference>
<feature type="domain" description="TRPM SLOG" evidence="1">
    <location>
        <begin position="171"/>
        <end position="226"/>
    </location>
</feature>
<sequence>MSDNANESSKTSEVFTGKFSLQSQEIPFAHFVHHCSIENILNVMTEEWNLQIPNIMLILVSDNASLSGWPDFKEQERFVKGLIKASNATSMWILTSGLNIGIMKVIGDAFQLDFKKRYAQFCYSQFTENNKMKKTPLIGNCSQKWSQSLLLKLEDAFRGFLSGEDMSNVLPSSPVPVIAVLVQGNLNSVHYILAHLKRKLPILIIKGSGGLADILAYAYYEVQRSAEPPELRYITVFSTLDLDRDIEDLPSHLLETVFKAQKPDVSNYHAHLKRNLLLTIDWNCPQLAVTKVFYIDPSFKVKFHYNSNF</sequence>
<dbReference type="InterPro" id="IPR041491">
    <property type="entry name" value="TRPM_SLOG"/>
</dbReference>
<comment type="caution">
    <text evidence="2">The sequence shown here is derived from an EMBL/GenBank/DDBJ whole genome shotgun (WGS) entry which is preliminary data.</text>
</comment>
<reference evidence="2 3" key="1">
    <citation type="submission" date="2021-06" db="EMBL/GenBank/DDBJ databases">
        <title>Caerostris extrusa draft genome.</title>
        <authorList>
            <person name="Kono N."/>
            <person name="Arakawa K."/>
        </authorList>
    </citation>
    <scope>NUCLEOTIDE SEQUENCE [LARGE SCALE GENOMIC DNA]</scope>
</reference>
<name>A0AAV4R900_CAEEX</name>
<protein>
    <submittedName>
        <fullName evidence="2">LSDAT_euk domain-containing protein</fullName>
    </submittedName>
</protein>
<gene>
    <name evidence="2" type="primary">AVEN_66474_1</name>
    <name evidence="2" type="ORF">CEXT_186371</name>
</gene>
<evidence type="ECO:0000259" key="1">
    <source>
        <dbReference type="Pfam" id="PF18139"/>
    </source>
</evidence>
<organism evidence="2 3">
    <name type="scientific">Caerostris extrusa</name>
    <name type="common">Bark spider</name>
    <name type="synonym">Caerostris bankana</name>
    <dbReference type="NCBI Taxonomy" id="172846"/>
    <lineage>
        <taxon>Eukaryota</taxon>
        <taxon>Metazoa</taxon>
        <taxon>Ecdysozoa</taxon>
        <taxon>Arthropoda</taxon>
        <taxon>Chelicerata</taxon>
        <taxon>Arachnida</taxon>
        <taxon>Araneae</taxon>
        <taxon>Araneomorphae</taxon>
        <taxon>Entelegynae</taxon>
        <taxon>Araneoidea</taxon>
        <taxon>Araneidae</taxon>
        <taxon>Caerostris</taxon>
    </lineage>
</organism>
<accession>A0AAV4R900</accession>
<evidence type="ECO:0000313" key="2">
    <source>
        <dbReference type="EMBL" id="GIY18433.1"/>
    </source>
</evidence>
<evidence type="ECO:0000313" key="3">
    <source>
        <dbReference type="Proteomes" id="UP001054945"/>
    </source>
</evidence>
<dbReference type="GO" id="GO:0005886">
    <property type="term" value="C:plasma membrane"/>
    <property type="evidence" value="ECO:0007669"/>
    <property type="project" value="TreeGrafter"/>
</dbReference>
<dbReference type="GO" id="GO:0030001">
    <property type="term" value="P:metal ion transport"/>
    <property type="evidence" value="ECO:0007669"/>
    <property type="project" value="TreeGrafter"/>
</dbReference>
<dbReference type="GO" id="GO:0005261">
    <property type="term" value="F:monoatomic cation channel activity"/>
    <property type="evidence" value="ECO:0007669"/>
    <property type="project" value="TreeGrafter"/>
</dbReference>